<evidence type="ECO:0000313" key="2">
    <source>
        <dbReference type="Proteomes" id="UP000612362"/>
    </source>
</evidence>
<reference evidence="1" key="1">
    <citation type="submission" date="2020-10" db="EMBL/GenBank/DDBJ databases">
        <title>Taxonomic study of unclassified bacteria belonging to the class Ktedonobacteria.</title>
        <authorList>
            <person name="Yabe S."/>
            <person name="Wang C.M."/>
            <person name="Zheng Y."/>
            <person name="Sakai Y."/>
            <person name="Cavaletti L."/>
            <person name="Monciardini P."/>
            <person name="Donadio S."/>
        </authorList>
    </citation>
    <scope>NUCLEOTIDE SEQUENCE</scope>
    <source>
        <strain evidence="1">SOSP1-1</strain>
    </source>
</reference>
<dbReference type="AlphaFoldDB" id="A0A8J3I7R9"/>
<protein>
    <submittedName>
        <fullName evidence="1">Uncharacterized protein</fullName>
    </submittedName>
</protein>
<evidence type="ECO:0000313" key="1">
    <source>
        <dbReference type="EMBL" id="GHO48683.1"/>
    </source>
</evidence>
<sequence length="103" mass="11313">MRIGKEARKYEDVKLKDQEQVIKNIVKEEKGCLGKAGTIGAIIVGILESLAALMPPITLVVIRARFDIIGRPTIGETAKTAFDQASKQIIPLRVATTEYLMSM</sequence>
<accession>A0A8J3I7R9</accession>
<gene>
    <name evidence="1" type="ORF">KSX_68460</name>
</gene>
<comment type="caution">
    <text evidence="1">The sequence shown here is derived from an EMBL/GenBank/DDBJ whole genome shotgun (WGS) entry which is preliminary data.</text>
</comment>
<organism evidence="1 2">
    <name type="scientific">Ktedonospora formicarum</name>
    <dbReference type="NCBI Taxonomy" id="2778364"/>
    <lineage>
        <taxon>Bacteria</taxon>
        <taxon>Bacillati</taxon>
        <taxon>Chloroflexota</taxon>
        <taxon>Ktedonobacteria</taxon>
        <taxon>Ktedonobacterales</taxon>
        <taxon>Ktedonobacteraceae</taxon>
        <taxon>Ktedonospora</taxon>
    </lineage>
</organism>
<proteinExistence type="predicted"/>
<name>A0A8J3I7R9_9CHLR</name>
<dbReference type="EMBL" id="BNJF01000004">
    <property type="protein sequence ID" value="GHO48683.1"/>
    <property type="molecule type" value="Genomic_DNA"/>
</dbReference>
<dbReference type="Proteomes" id="UP000612362">
    <property type="component" value="Unassembled WGS sequence"/>
</dbReference>
<keyword evidence="2" id="KW-1185">Reference proteome</keyword>